<evidence type="ECO:0000313" key="2">
    <source>
        <dbReference type="Proteomes" id="UP001454036"/>
    </source>
</evidence>
<dbReference type="EMBL" id="BAABME010017040">
    <property type="protein sequence ID" value="GAA0148530.1"/>
    <property type="molecule type" value="Genomic_DNA"/>
</dbReference>
<keyword evidence="2" id="KW-1185">Reference proteome</keyword>
<comment type="caution">
    <text evidence="1">The sequence shown here is derived from an EMBL/GenBank/DDBJ whole genome shotgun (WGS) entry which is preliminary data.</text>
</comment>
<sequence>MDVYNAVLHGDLHEDVYMMSIVNLTKYVVSFGSSVSSRLADREKYRCLVGRLIYLSYTHPDITFVVHILTSFLQEPREDHWNAALRVVRYLKNLPGQGILLRADSDLNLSGWCNSHWASCHVTRRSVTS</sequence>
<gene>
    <name evidence="1" type="ORF">LIER_36743</name>
</gene>
<evidence type="ECO:0000313" key="1">
    <source>
        <dbReference type="EMBL" id="GAA0148530.1"/>
    </source>
</evidence>
<reference evidence="1 2" key="1">
    <citation type="submission" date="2024-01" db="EMBL/GenBank/DDBJ databases">
        <title>The complete chloroplast genome sequence of Lithospermum erythrorhizon: insights into the phylogenetic relationship among Boraginaceae species and the maternal lineages of purple gromwells.</title>
        <authorList>
            <person name="Okada T."/>
            <person name="Watanabe K."/>
        </authorList>
    </citation>
    <scope>NUCLEOTIDE SEQUENCE [LARGE SCALE GENOMIC DNA]</scope>
</reference>
<protein>
    <submittedName>
        <fullName evidence="1">Uncharacterized protein</fullName>
    </submittedName>
</protein>
<dbReference type="PANTHER" id="PTHR11439:SF462">
    <property type="match status" value="1"/>
</dbReference>
<organism evidence="1 2">
    <name type="scientific">Lithospermum erythrorhizon</name>
    <name type="common">Purple gromwell</name>
    <name type="synonym">Lithospermum officinale var. erythrorhizon</name>
    <dbReference type="NCBI Taxonomy" id="34254"/>
    <lineage>
        <taxon>Eukaryota</taxon>
        <taxon>Viridiplantae</taxon>
        <taxon>Streptophyta</taxon>
        <taxon>Embryophyta</taxon>
        <taxon>Tracheophyta</taxon>
        <taxon>Spermatophyta</taxon>
        <taxon>Magnoliopsida</taxon>
        <taxon>eudicotyledons</taxon>
        <taxon>Gunneridae</taxon>
        <taxon>Pentapetalae</taxon>
        <taxon>asterids</taxon>
        <taxon>lamiids</taxon>
        <taxon>Boraginales</taxon>
        <taxon>Boraginaceae</taxon>
        <taxon>Boraginoideae</taxon>
        <taxon>Lithospermeae</taxon>
        <taxon>Lithospermum</taxon>
    </lineage>
</organism>
<name>A0AAV3PAT0_LITER</name>
<dbReference type="PANTHER" id="PTHR11439">
    <property type="entry name" value="GAG-POL-RELATED RETROTRANSPOSON"/>
    <property type="match status" value="1"/>
</dbReference>
<accession>A0AAV3PAT0</accession>
<dbReference type="Proteomes" id="UP001454036">
    <property type="component" value="Unassembled WGS sequence"/>
</dbReference>
<proteinExistence type="predicted"/>
<dbReference type="AlphaFoldDB" id="A0AAV3PAT0"/>